<accession>A0A7S0FZC7</accession>
<dbReference type="AlphaFoldDB" id="A0A7S0FZC7"/>
<evidence type="ECO:0000256" key="1">
    <source>
        <dbReference type="SAM" id="Phobius"/>
    </source>
</evidence>
<reference evidence="2" key="1">
    <citation type="submission" date="2021-01" db="EMBL/GenBank/DDBJ databases">
        <authorList>
            <person name="Corre E."/>
            <person name="Pelletier E."/>
            <person name="Niang G."/>
            <person name="Scheremetjew M."/>
            <person name="Finn R."/>
            <person name="Kale V."/>
            <person name="Holt S."/>
            <person name="Cochrane G."/>
            <person name="Meng A."/>
            <person name="Brown T."/>
            <person name="Cohen L."/>
        </authorList>
    </citation>
    <scope>NUCLEOTIDE SEQUENCE</scope>
    <source>
        <strain evidence="2">Pbaha01</strain>
    </source>
</reference>
<organism evidence="2">
    <name type="scientific">Pyrodinium bahamense</name>
    <dbReference type="NCBI Taxonomy" id="73915"/>
    <lineage>
        <taxon>Eukaryota</taxon>
        <taxon>Sar</taxon>
        <taxon>Alveolata</taxon>
        <taxon>Dinophyceae</taxon>
        <taxon>Gonyaulacales</taxon>
        <taxon>Pyrocystaceae</taxon>
        <taxon>Pyrodinium</taxon>
    </lineage>
</organism>
<name>A0A7S0FZC7_9DINO</name>
<keyword evidence="1" id="KW-1133">Transmembrane helix</keyword>
<feature type="transmembrane region" description="Helical" evidence="1">
    <location>
        <begin position="78"/>
        <end position="99"/>
    </location>
</feature>
<protein>
    <submittedName>
        <fullName evidence="2">Uncharacterized protein</fullName>
    </submittedName>
</protein>
<gene>
    <name evidence="2" type="ORF">PBAH0796_LOCUS30842</name>
</gene>
<dbReference type="EMBL" id="HBEG01050614">
    <property type="protein sequence ID" value="CAD8387154.1"/>
    <property type="molecule type" value="Transcribed_RNA"/>
</dbReference>
<feature type="transmembrane region" description="Helical" evidence="1">
    <location>
        <begin position="119"/>
        <end position="140"/>
    </location>
</feature>
<keyword evidence="1" id="KW-0472">Membrane</keyword>
<proteinExistence type="predicted"/>
<keyword evidence="1" id="KW-0812">Transmembrane</keyword>
<evidence type="ECO:0000313" key="2">
    <source>
        <dbReference type="EMBL" id="CAD8387154.1"/>
    </source>
</evidence>
<sequence>MFCPMVYLAARYAVLDSVRAKLTPRVGCYCTCSTINCFYAASQCLLMGIFVITPIPADSISERSSDEMLSELHWHMRAHSFCFLQFVPVLCMTMTANYLEGYLSRHPSSQPSVLAWVVLSFYITATALETVFATYAIFAYQGNYRKENREDWYVLNPYFMQSVDYCWFFSLPIAAIFQPSAPNLVFRYGLEETYDQVPTEPNVYGSEVYEEDQQSKLADSV</sequence>